<gene>
    <name evidence="1" type="ORF">F7Q93_03385</name>
</gene>
<accession>A0A643F5V5</accession>
<evidence type="ECO:0000313" key="1">
    <source>
        <dbReference type="EMBL" id="KAB0573542.1"/>
    </source>
</evidence>
<organism evidence="1">
    <name type="scientific">Brucella pituitosa</name>
    <dbReference type="NCBI Taxonomy" id="571256"/>
    <lineage>
        <taxon>Bacteria</taxon>
        <taxon>Pseudomonadati</taxon>
        <taxon>Pseudomonadota</taxon>
        <taxon>Alphaproteobacteria</taxon>
        <taxon>Hyphomicrobiales</taxon>
        <taxon>Brucellaceae</taxon>
        <taxon>Brucella/Ochrobactrum group</taxon>
        <taxon>Brucella</taxon>
    </lineage>
</organism>
<proteinExistence type="predicted"/>
<comment type="caution">
    <text evidence="1">The sequence shown here is derived from an EMBL/GenBank/DDBJ whole genome shotgun (WGS) entry which is preliminary data.</text>
</comment>
<dbReference type="AlphaFoldDB" id="A0A643F5V5"/>
<dbReference type="EMBL" id="VZPE01000001">
    <property type="protein sequence ID" value="KAB0573542.1"/>
    <property type="molecule type" value="Genomic_DNA"/>
</dbReference>
<protein>
    <submittedName>
        <fullName evidence="1">Uncharacterized protein</fullName>
    </submittedName>
</protein>
<reference evidence="1" key="1">
    <citation type="submission" date="2019-09" db="EMBL/GenBank/DDBJ databases">
        <title>Draft genome sequences of 48 bacterial type strains from the CCUG.</title>
        <authorList>
            <person name="Tunovic T."/>
            <person name="Pineiro-Iglesias B."/>
            <person name="Unosson C."/>
            <person name="Inganas E."/>
            <person name="Ohlen M."/>
            <person name="Cardew S."/>
            <person name="Jensie-Markopoulos S."/>
            <person name="Salva-Serra F."/>
            <person name="Jaen-Luchoro D."/>
            <person name="Karlsson R."/>
            <person name="Svensson-Stadler L."/>
            <person name="Chun J."/>
            <person name="Moore E."/>
        </authorList>
    </citation>
    <scope>NUCLEOTIDE SEQUENCE</scope>
    <source>
        <strain evidence="1">CCUG 50899</strain>
    </source>
</reference>
<sequence>MNQIRAPNVCFYAHLIRKPFHTFRDALQNGSTKTETSQPFCLYALSLGKTASQFGRKCIWLICGSLVAII</sequence>
<name>A0A643F5V5_9HYPH</name>